<feature type="region of interest" description="Disordered" evidence="1">
    <location>
        <begin position="159"/>
        <end position="219"/>
    </location>
</feature>
<organism evidence="3 4">
    <name type="scientific">Ectocarpus siliculosus</name>
    <name type="common">Brown alga</name>
    <name type="synonym">Conferva siliculosa</name>
    <dbReference type="NCBI Taxonomy" id="2880"/>
    <lineage>
        <taxon>Eukaryota</taxon>
        <taxon>Sar</taxon>
        <taxon>Stramenopiles</taxon>
        <taxon>Ochrophyta</taxon>
        <taxon>PX clade</taxon>
        <taxon>Phaeophyceae</taxon>
        <taxon>Ectocarpales</taxon>
        <taxon>Ectocarpaceae</taxon>
        <taxon>Ectocarpus</taxon>
    </lineage>
</organism>
<protein>
    <recommendedName>
        <fullName evidence="2">Replitron HUH endonuclease domain-containing protein</fullName>
    </recommendedName>
</protein>
<proteinExistence type="predicted"/>
<feature type="domain" description="Replitron HUH endonuclease" evidence="2">
    <location>
        <begin position="76"/>
        <end position="161"/>
    </location>
</feature>
<dbReference type="InterPro" id="IPR054424">
    <property type="entry name" value="Replitron_HUH"/>
</dbReference>
<sequence>MPSSPRPSSASPPSTTAPSTSAPAAPVTPPAIATSARRPGRPRKSPPASREPSWICPTTGDIAADIIDSGVGAPHDFSVTIGNRSGANMKESLFNEGCAWMTKRAVRGVTSMERRDMNGNLHLQGIWTLSLKKDFGDSKKEEAASRRKLRVDCGWTAADKDHHQAPRQATDIQRTKDVHTSRRSPRACRGPRSISPAPSTAPSSDPSSPSFDLSRSTPRGISVSPVQLISWDINDGEGMPSHTWICPTSAFAMEAARADAYFTALISPSLFTRKDAYLLFFSGGQGGRVSSSFEKWDYQDREFSEMTVDQAKWDRIGRTAEDTSSASEDLPLIVCPKCVEPRCTKAGNIAMVACNLCDGDLHRSCGVRGGEEDADADVVEFQGIQCSRCSTTSHGKRKSRASLY</sequence>
<feature type="compositionally biased region" description="Low complexity" evidence="1">
    <location>
        <begin position="191"/>
        <end position="218"/>
    </location>
</feature>
<feature type="compositionally biased region" description="Low complexity" evidence="1">
    <location>
        <begin position="1"/>
        <end position="36"/>
    </location>
</feature>
<evidence type="ECO:0000256" key="1">
    <source>
        <dbReference type="SAM" id="MobiDB-lite"/>
    </source>
</evidence>
<dbReference type="Pfam" id="PF21859">
    <property type="entry name" value="Replitron_HUH"/>
    <property type="match status" value="1"/>
</dbReference>
<dbReference type="OrthoDB" id="1990019at2759"/>
<reference evidence="3 4" key="1">
    <citation type="journal article" date="2010" name="Nature">
        <title>The Ectocarpus genome and the independent evolution of multicellularity in brown algae.</title>
        <authorList>
            <person name="Cock J.M."/>
            <person name="Sterck L."/>
            <person name="Rouze P."/>
            <person name="Scornet D."/>
            <person name="Allen A.E."/>
            <person name="Amoutzias G."/>
            <person name="Anthouard V."/>
            <person name="Artiguenave F."/>
            <person name="Aury J.M."/>
            <person name="Badger J.H."/>
            <person name="Beszteri B."/>
            <person name="Billiau K."/>
            <person name="Bonnet E."/>
            <person name="Bothwell J.H."/>
            <person name="Bowler C."/>
            <person name="Boyen C."/>
            <person name="Brownlee C."/>
            <person name="Carrano C.J."/>
            <person name="Charrier B."/>
            <person name="Cho G.Y."/>
            <person name="Coelho S.M."/>
            <person name="Collen J."/>
            <person name="Corre E."/>
            <person name="Da Silva C."/>
            <person name="Delage L."/>
            <person name="Delaroque N."/>
            <person name="Dittami S.M."/>
            <person name="Doulbeau S."/>
            <person name="Elias M."/>
            <person name="Farnham G."/>
            <person name="Gachon C.M."/>
            <person name="Gschloessl B."/>
            <person name="Heesch S."/>
            <person name="Jabbari K."/>
            <person name="Jubin C."/>
            <person name="Kawai H."/>
            <person name="Kimura K."/>
            <person name="Kloareg B."/>
            <person name="Kupper F.C."/>
            <person name="Lang D."/>
            <person name="Le Bail A."/>
            <person name="Leblanc C."/>
            <person name="Lerouge P."/>
            <person name="Lohr M."/>
            <person name="Lopez P.J."/>
            <person name="Martens C."/>
            <person name="Maumus F."/>
            <person name="Michel G."/>
            <person name="Miranda-Saavedra D."/>
            <person name="Morales J."/>
            <person name="Moreau H."/>
            <person name="Motomura T."/>
            <person name="Nagasato C."/>
            <person name="Napoli C.A."/>
            <person name="Nelson D.R."/>
            <person name="Nyvall-Collen P."/>
            <person name="Peters A.F."/>
            <person name="Pommier C."/>
            <person name="Potin P."/>
            <person name="Poulain J."/>
            <person name="Quesneville H."/>
            <person name="Read B."/>
            <person name="Rensing S.A."/>
            <person name="Ritter A."/>
            <person name="Rousvoal S."/>
            <person name="Samanta M."/>
            <person name="Samson G."/>
            <person name="Schroeder D.C."/>
            <person name="Segurens B."/>
            <person name="Strittmatter M."/>
            <person name="Tonon T."/>
            <person name="Tregear J.W."/>
            <person name="Valentin K."/>
            <person name="von Dassow P."/>
            <person name="Yamagishi T."/>
            <person name="Van de Peer Y."/>
            <person name="Wincker P."/>
        </authorList>
    </citation>
    <scope>NUCLEOTIDE SEQUENCE [LARGE SCALE GENOMIC DNA]</scope>
    <source>
        <strain evidence="4">Ec32 / CCAP1310/4</strain>
    </source>
</reference>
<gene>
    <name evidence="3" type="ORF">Esi_0775_0004</name>
</gene>
<name>D7G6N0_ECTSI</name>
<dbReference type="InParanoid" id="D7G6N0"/>
<evidence type="ECO:0000259" key="2">
    <source>
        <dbReference type="Pfam" id="PF21859"/>
    </source>
</evidence>
<evidence type="ECO:0000313" key="3">
    <source>
        <dbReference type="EMBL" id="CBJ33969.1"/>
    </source>
</evidence>
<feature type="region of interest" description="Disordered" evidence="1">
    <location>
        <begin position="1"/>
        <end position="57"/>
    </location>
</feature>
<dbReference type="AlphaFoldDB" id="D7G6N0"/>
<dbReference type="EMBL" id="FN649760">
    <property type="protein sequence ID" value="CBJ33969.1"/>
    <property type="molecule type" value="Genomic_DNA"/>
</dbReference>
<evidence type="ECO:0000313" key="4">
    <source>
        <dbReference type="Proteomes" id="UP000002630"/>
    </source>
</evidence>
<accession>D7G6N0</accession>
<keyword evidence="4" id="KW-1185">Reference proteome</keyword>
<dbReference type="Proteomes" id="UP000002630">
    <property type="component" value="Unassembled WGS sequence"/>
</dbReference>